<proteinExistence type="predicted"/>
<feature type="compositionally biased region" description="Polar residues" evidence="1">
    <location>
        <begin position="20"/>
        <end position="35"/>
    </location>
</feature>
<evidence type="ECO:0000313" key="2">
    <source>
        <dbReference type="EMBL" id="KAG0559327.1"/>
    </source>
</evidence>
<accession>A0A8T0GL92</accession>
<comment type="caution">
    <text evidence="2">The sequence shown here is derived from an EMBL/GenBank/DDBJ whole genome shotgun (WGS) entry which is preliminary data.</text>
</comment>
<sequence length="182" mass="20390">MPTTSDLYPHASSHIPLRSAAQNQMRSANTTTLTMPYTLAHNPPSQRPNPPTLKNQKSLPTHPNTDNHKNNHQTIKIPLRHTNAPHHPDNHLPPPISHPTNLQPTLTKNSKNQTKIKNSTPPKNPPRKRSMPRLHTSTPHSTTLQLKNPLKTSQNKKTRNSPITENLKKSENGTKTRPAPKC</sequence>
<feature type="compositionally biased region" description="Polar residues" evidence="1">
    <location>
        <begin position="135"/>
        <end position="153"/>
    </location>
</feature>
<dbReference type="Proteomes" id="UP000822688">
    <property type="component" value="Chromosome 10"/>
</dbReference>
<protein>
    <submittedName>
        <fullName evidence="2">Uncharacterized protein</fullName>
    </submittedName>
</protein>
<feature type="compositionally biased region" description="Polar residues" evidence="1">
    <location>
        <begin position="52"/>
        <end position="64"/>
    </location>
</feature>
<feature type="compositionally biased region" description="Polar residues" evidence="1">
    <location>
        <begin position="98"/>
        <end position="121"/>
    </location>
</feature>
<gene>
    <name evidence="2" type="ORF">KC19_10G096900</name>
</gene>
<feature type="region of interest" description="Disordered" evidence="1">
    <location>
        <begin position="1"/>
        <end position="182"/>
    </location>
</feature>
<organism evidence="2 3">
    <name type="scientific">Ceratodon purpureus</name>
    <name type="common">Fire moss</name>
    <name type="synonym">Dicranum purpureum</name>
    <dbReference type="NCBI Taxonomy" id="3225"/>
    <lineage>
        <taxon>Eukaryota</taxon>
        <taxon>Viridiplantae</taxon>
        <taxon>Streptophyta</taxon>
        <taxon>Embryophyta</taxon>
        <taxon>Bryophyta</taxon>
        <taxon>Bryophytina</taxon>
        <taxon>Bryopsida</taxon>
        <taxon>Dicranidae</taxon>
        <taxon>Pseudoditrichales</taxon>
        <taxon>Ditrichaceae</taxon>
        <taxon>Ceratodon</taxon>
    </lineage>
</organism>
<dbReference type="EMBL" id="CM026431">
    <property type="protein sequence ID" value="KAG0559327.1"/>
    <property type="molecule type" value="Genomic_DNA"/>
</dbReference>
<keyword evidence="3" id="KW-1185">Reference proteome</keyword>
<evidence type="ECO:0000256" key="1">
    <source>
        <dbReference type="SAM" id="MobiDB-lite"/>
    </source>
</evidence>
<dbReference type="AlphaFoldDB" id="A0A8T0GL92"/>
<reference evidence="2" key="1">
    <citation type="submission" date="2020-06" db="EMBL/GenBank/DDBJ databases">
        <title>WGS assembly of Ceratodon purpureus strain R40.</title>
        <authorList>
            <person name="Carey S.B."/>
            <person name="Jenkins J."/>
            <person name="Shu S."/>
            <person name="Lovell J.T."/>
            <person name="Sreedasyam A."/>
            <person name="Maumus F."/>
            <person name="Tiley G.P."/>
            <person name="Fernandez-Pozo N."/>
            <person name="Barry K."/>
            <person name="Chen C."/>
            <person name="Wang M."/>
            <person name="Lipzen A."/>
            <person name="Daum C."/>
            <person name="Saski C.A."/>
            <person name="Payton A.C."/>
            <person name="Mcbreen J.C."/>
            <person name="Conrad R.E."/>
            <person name="Kollar L.M."/>
            <person name="Olsson S."/>
            <person name="Huttunen S."/>
            <person name="Landis J.B."/>
            <person name="Wickett N.J."/>
            <person name="Johnson M.G."/>
            <person name="Rensing S.A."/>
            <person name="Grimwood J."/>
            <person name="Schmutz J."/>
            <person name="Mcdaniel S.F."/>
        </authorList>
    </citation>
    <scope>NUCLEOTIDE SEQUENCE</scope>
    <source>
        <strain evidence="2">R40</strain>
    </source>
</reference>
<name>A0A8T0GL92_CERPU</name>
<evidence type="ECO:0000313" key="3">
    <source>
        <dbReference type="Proteomes" id="UP000822688"/>
    </source>
</evidence>